<gene>
    <name evidence="6" type="primary">rsmH</name>
    <name evidence="8" type="ORF">CCALI_00964</name>
</gene>
<dbReference type="PANTHER" id="PTHR11265:SF0">
    <property type="entry name" value="12S RRNA N4-METHYLCYTIDINE METHYLTRANSFERASE"/>
    <property type="match status" value="1"/>
</dbReference>
<dbReference type="GO" id="GO:0005737">
    <property type="term" value="C:cytoplasm"/>
    <property type="evidence" value="ECO:0007669"/>
    <property type="project" value="UniProtKB-SubCell"/>
</dbReference>
<feature type="region of interest" description="Disordered" evidence="7">
    <location>
        <begin position="300"/>
        <end position="327"/>
    </location>
</feature>
<dbReference type="HOGENOM" id="CLU_038422_3_0_0"/>
<feature type="binding site" evidence="6">
    <location>
        <position position="59"/>
    </location>
    <ligand>
        <name>S-adenosyl-L-methionine</name>
        <dbReference type="ChEBI" id="CHEBI:59789"/>
    </ligand>
</feature>
<proteinExistence type="inferred from homology"/>
<dbReference type="Proteomes" id="UP000014227">
    <property type="component" value="Chromosome I"/>
</dbReference>
<feature type="binding site" evidence="6">
    <location>
        <position position="88"/>
    </location>
    <ligand>
        <name>S-adenosyl-L-methionine</name>
        <dbReference type="ChEBI" id="CHEBI:59789"/>
    </ligand>
</feature>
<keyword evidence="4 6" id="KW-0808">Transferase</keyword>
<dbReference type="eggNOG" id="COG0275">
    <property type="taxonomic scope" value="Bacteria"/>
</dbReference>
<dbReference type="InterPro" id="IPR029063">
    <property type="entry name" value="SAM-dependent_MTases_sf"/>
</dbReference>
<evidence type="ECO:0000256" key="5">
    <source>
        <dbReference type="ARBA" id="ARBA00022691"/>
    </source>
</evidence>
<name>S0EY87_CHTCT</name>
<keyword evidence="6" id="KW-0963">Cytoplasm</keyword>
<keyword evidence="2 6" id="KW-0698">rRNA processing</keyword>
<comment type="function">
    <text evidence="6">Specifically methylates the N4 position of cytidine in position 1402 (C1402) of 16S rRNA.</text>
</comment>
<evidence type="ECO:0000256" key="4">
    <source>
        <dbReference type="ARBA" id="ARBA00022679"/>
    </source>
</evidence>
<dbReference type="CDD" id="cd02440">
    <property type="entry name" value="AdoMet_MTases"/>
    <property type="match status" value="1"/>
</dbReference>
<evidence type="ECO:0000256" key="1">
    <source>
        <dbReference type="ARBA" id="ARBA00010396"/>
    </source>
</evidence>
<dbReference type="SUPFAM" id="SSF81799">
    <property type="entry name" value="Putative methyltransferase TM0872, insert domain"/>
    <property type="match status" value="1"/>
</dbReference>
<feature type="compositionally biased region" description="Basic residues" evidence="7">
    <location>
        <begin position="310"/>
        <end position="327"/>
    </location>
</feature>
<dbReference type="InterPro" id="IPR002903">
    <property type="entry name" value="RsmH"/>
</dbReference>
<dbReference type="KEGG" id="ccz:CCALI_00964"/>
<dbReference type="SUPFAM" id="SSF53335">
    <property type="entry name" value="S-adenosyl-L-methionine-dependent methyltransferases"/>
    <property type="match status" value="1"/>
</dbReference>
<dbReference type="PIRSF" id="PIRSF004486">
    <property type="entry name" value="MraW"/>
    <property type="match status" value="1"/>
</dbReference>
<dbReference type="InterPro" id="IPR023397">
    <property type="entry name" value="SAM-dep_MeTrfase_MraW_recog"/>
</dbReference>
<dbReference type="HAMAP" id="MF_01007">
    <property type="entry name" value="16SrRNA_methyltr_H"/>
    <property type="match status" value="1"/>
</dbReference>
<dbReference type="EMBL" id="HF951689">
    <property type="protein sequence ID" value="CCW34786.1"/>
    <property type="molecule type" value="Genomic_DNA"/>
</dbReference>
<evidence type="ECO:0000313" key="9">
    <source>
        <dbReference type="Proteomes" id="UP000014227"/>
    </source>
</evidence>
<feature type="binding site" evidence="6">
    <location>
        <begin position="39"/>
        <end position="41"/>
    </location>
    <ligand>
        <name>S-adenosyl-L-methionine</name>
        <dbReference type="ChEBI" id="CHEBI:59789"/>
    </ligand>
</feature>
<comment type="subcellular location">
    <subcellularLocation>
        <location evidence="6">Cytoplasm</location>
    </subcellularLocation>
</comment>
<dbReference type="GO" id="GO:0071424">
    <property type="term" value="F:rRNA (cytosine-N4-)-methyltransferase activity"/>
    <property type="evidence" value="ECO:0007669"/>
    <property type="project" value="UniProtKB-UniRule"/>
</dbReference>
<dbReference type="PANTHER" id="PTHR11265">
    <property type="entry name" value="S-ADENOSYL-METHYLTRANSFERASE MRAW"/>
    <property type="match status" value="1"/>
</dbReference>
<comment type="catalytic activity">
    <reaction evidence="6">
        <text>cytidine(1402) in 16S rRNA + S-adenosyl-L-methionine = N(4)-methylcytidine(1402) in 16S rRNA + S-adenosyl-L-homocysteine + H(+)</text>
        <dbReference type="Rhea" id="RHEA:42928"/>
        <dbReference type="Rhea" id="RHEA-COMP:10286"/>
        <dbReference type="Rhea" id="RHEA-COMP:10287"/>
        <dbReference type="ChEBI" id="CHEBI:15378"/>
        <dbReference type="ChEBI" id="CHEBI:57856"/>
        <dbReference type="ChEBI" id="CHEBI:59789"/>
        <dbReference type="ChEBI" id="CHEBI:74506"/>
        <dbReference type="ChEBI" id="CHEBI:82748"/>
        <dbReference type="EC" id="2.1.1.199"/>
    </reaction>
</comment>
<dbReference type="STRING" id="454171.CP488_00192"/>
<dbReference type="Gene3D" id="1.10.150.170">
    <property type="entry name" value="Putative methyltransferase TM0872, insert domain"/>
    <property type="match status" value="1"/>
</dbReference>
<keyword evidence="3 6" id="KW-0489">Methyltransferase</keyword>
<dbReference type="PATRIC" id="fig|1303518.3.peg.973"/>
<evidence type="ECO:0000256" key="3">
    <source>
        <dbReference type="ARBA" id="ARBA00022603"/>
    </source>
</evidence>
<protein>
    <recommendedName>
        <fullName evidence="6">Ribosomal RNA small subunit methyltransferase H</fullName>
        <ecNumber evidence="6">2.1.1.199</ecNumber>
    </recommendedName>
    <alternativeName>
        <fullName evidence="6">16S rRNA m(4)C1402 methyltransferase</fullName>
    </alternativeName>
    <alternativeName>
        <fullName evidence="6">rRNA (cytosine-N(4)-)-methyltransferase RsmH</fullName>
    </alternativeName>
</protein>
<feature type="binding site" evidence="6">
    <location>
        <position position="111"/>
    </location>
    <ligand>
        <name>S-adenosyl-L-methionine</name>
        <dbReference type="ChEBI" id="CHEBI:59789"/>
    </ligand>
</feature>
<keyword evidence="5 6" id="KW-0949">S-adenosyl-L-methionine</keyword>
<evidence type="ECO:0000313" key="8">
    <source>
        <dbReference type="EMBL" id="CCW34786.1"/>
    </source>
</evidence>
<dbReference type="Pfam" id="PF01795">
    <property type="entry name" value="Methyltransf_5"/>
    <property type="match status" value="1"/>
</dbReference>
<dbReference type="FunCoup" id="S0EY87">
    <property type="interactions" value="400"/>
</dbReference>
<feature type="binding site" evidence="6">
    <location>
        <position position="118"/>
    </location>
    <ligand>
        <name>S-adenosyl-L-methionine</name>
        <dbReference type="ChEBI" id="CHEBI:59789"/>
    </ligand>
</feature>
<dbReference type="GO" id="GO:0070475">
    <property type="term" value="P:rRNA base methylation"/>
    <property type="evidence" value="ECO:0007669"/>
    <property type="project" value="UniProtKB-UniRule"/>
</dbReference>
<sequence length="327" mass="36320">MMTNSIERYNHQPVLLQETLQFLAPRPGETFLDATVGGGGHSLVIAEHIRPHGTLVGLDRDAEALAAAQRTLKQFSSQNHILLLHGDFGHLGQILDTTIGAPTTFDGILFDLGVSSYQLDAARGFSFRRDEPLDMRMDRSKGETAAQLLRRVSETELERILKEYGEEPWARPIARAIHAELKKGRPIQTTGQLAALVECTVPRRAWPRSIHVATRTFQALRIAVNDELKQLQTGLAAAIERLNPGGRIVVISFHSLEDRIVKRLFAYKAGKHVGLDAAPPVVPNPSSRTPVLEILTKKPVRPSDEELRRNPRARSGRLRAARRLPLP</sequence>
<evidence type="ECO:0000256" key="7">
    <source>
        <dbReference type="SAM" id="MobiDB-lite"/>
    </source>
</evidence>
<dbReference type="Gene3D" id="3.40.50.150">
    <property type="entry name" value="Vaccinia Virus protein VP39"/>
    <property type="match status" value="1"/>
</dbReference>
<accession>S0EY87</accession>
<dbReference type="AlphaFoldDB" id="S0EY87"/>
<comment type="similarity">
    <text evidence="1 6">Belongs to the methyltransferase superfamily. RsmH family.</text>
</comment>
<keyword evidence="9" id="KW-1185">Reference proteome</keyword>
<dbReference type="NCBIfam" id="TIGR00006">
    <property type="entry name" value="16S rRNA (cytosine(1402)-N(4))-methyltransferase RsmH"/>
    <property type="match status" value="1"/>
</dbReference>
<organism evidence="8 9">
    <name type="scientific">Chthonomonas calidirosea (strain DSM 23976 / ICMP 18418 / T49)</name>
    <dbReference type="NCBI Taxonomy" id="1303518"/>
    <lineage>
        <taxon>Bacteria</taxon>
        <taxon>Bacillati</taxon>
        <taxon>Armatimonadota</taxon>
        <taxon>Chthonomonadia</taxon>
        <taxon>Chthonomonadales</taxon>
        <taxon>Chthonomonadaceae</taxon>
        <taxon>Chthonomonas</taxon>
    </lineage>
</organism>
<evidence type="ECO:0000256" key="2">
    <source>
        <dbReference type="ARBA" id="ARBA00022552"/>
    </source>
</evidence>
<reference evidence="9" key="1">
    <citation type="submission" date="2013-03" db="EMBL/GenBank/DDBJ databases">
        <title>Genome sequence of Chthonomonas calidirosea, the first sequenced genome from the Armatimonadetes phylum (formally candidate division OP10).</title>
        <authorList>
            <person name="Lee K.C.Y."/>
            <person name="Morgan X.C."/>
            <person name="Dunfield P.F."/>
            <person name="Tamas I."/>
            <person name="Houghton K.M."/>
            <person name="Vyssotski M."/>
            <person name="Ryan J.L.J."/>
            <person name="Lagutin K."/>
            <person name="McDonald I.R."/>
            <person name="Stott M.B."/>
        </authorList>
    </citation>
    <scope>NUCLEOTIDE SEQUENCE [LARGE SCALE GENOMIC DNA]</scope>
    <source>
        <strain evidence="9">DSM 23976 / ICMP 18418 / T49</strain>
    </source>
</reference>
<dbReference type="EC" id="2.1.1.199" evidence="6"/>
<dbReference type="InParanoid" id="S0EY87"/>
<evidence type="ECO:0000256" key="6">
    <source>
        <dbReference type="HAMAP-Rule" id="MF_01007"/>
    </source>
</evidence>